<protein>
    <submittedName>
        <fullName evidence="2">RLORF1</fullName>
    </submittedName>
</protein>
<feature type="region of interest" description="Disordered" evidence="1">
    <location>
        <begin position="49"/>
        <end position="76"/>
    </location>
</feature>
<name>E7D237_9ALPH</name>
<feature type="region of interest" description="Disordered" evidence="1">
    <location>
        <begin position="1"/>
        <end position="22"/>
    </location>
</feature>
<evidence type="ECO:0000313" key="2">
    <source>
        <dbReference type="EMBL" id="ADU04063.1"/>
    </source>
</evidence>
<sequence length="109" mass="11378">MGGIAPPMGGVGNDPSPSHGRGLLWAGLATAQAPPSGWSWHVAKPRPFWPPAKKAPPPFFDGPGNGKGGSNASPGRGRAEKNFCLTCLQCTAMEGRWGMGHSHSLRTYT</sequence>
<dbReference type="EMBL" id="HQ009801">
    <property type="protein sequence ID" value="ADU04063.1"/>
    <property type="molecule type" value="Genomic_DNA"/>
</dbReference>
<evidence type="ECO:0000256" key="1">
    <source>
        <dbReference type="SAM" id="MobiDB-lite"/>
    </source>
</evidence>
<proteinExistence type="predicted"/>
<reference evidence="2" key="1">
    <citation type="journal article" date="2011" name="Virol. J.">
        <title>Different linkages in the long and short regions of the genomes of duck enteritis virus Clone-03 and VAC Strains.</title>
        <authorList>
            <person name="Liu X."/>
            <person name="Han Z."/>
            <person name="Shao Y."/>
            <person name="Li Y."/>
            <person name="Li H."/>
            <person name="Kong X."/>
            <person name="Liu S."/>
        </authorList>
    </citation>
    <scope>NUCLEOTIDE SEQUENCE</scope>
    <source>
        <strain evidence="2">DEV clone-03</strain>
    </source>
</reference>
<accession>E7D237</accession>
<feature type="compositionally biased region" description="Pro residues" evidence="1">
    <location>
        <begin position="49"/>
        <end position="60"/>
    </location>
</feature>
<organism evidence="2">
    <name type="scientific">anatid alphaherpesvirus 1</name>
    <dbReference type="NCBI Taxonomy" id="104388"/>
    <lineage>
        <taxon>Viruses</taxon>
        <taxon>Duplodnaviria</taxon>
        <taxon>Heunggongvirae</taxon>
        <taxon>Peploviricota</taxon>
        <taxon>Herviviricetes</taxon>
        <taxon>Herpesvirales</taxon>
        <taxon>Orthoherpesviridae</taxon>
        <taxon>Alphaherpesvirinae</taxon>
        <taxon>Mardivirus</taxon>
        <taxon>Mardivirus anatidalpha1</taxon>
    </lineage>
</organism>